<evidence type="ECO:0000313" key="7">
    <source>
        <dbReference type="EMBL" id="MBW9055352.1"/>
    </source>
</evidence>
<keyword evidence="3" id="KW-0808">Transferase</keyword>
<dbReference type="EC" id="2.7.13.3" evidence="2"/>
<dbReference type="PRINTS" id="PR00344">
    <property type="entry name" value="BCTRLSENSOR"/>
</dbReference>
<gene>
    <name evidence="7" type="ORF">JNB85_23375</name>
</gene>
<evidence type="ECO:0000256" key="1">
    <source>
        <dbReference type="ARBA" id="ARBA00000085"/>
    </source>
</evidence>
<evidence type="ECO:0000256" key="3">
    <source>
        <dbReference type="ARBA" id="ARBA00022679"/>
    </source>
</evidence>
<comment type="caution">
    <text evidence="7">The sequence shown here is derived from an EMBL/GenBank/DDBJ whole genome shotgun (WGS) entry which is preliminary data.</text>
</comment>
<reference evidence="7 8" key="1">
    <citation type="journal article" date="2021" name="MBio">
        <title>Poor Competitiveness of Bradyrhizobium in Pigeon Pea Root Colonization in Indian Soils.</title>
        <authorList>
            <person name="Chalasani D."/>
            <person name="Basu A."/>
            <person name="Pullabhotla S.V.S.R.N."/>
            <person name="Jorrin B."/>
            <person name="Neal A.L."/>
            <person name="Poole P.S."/>
            <person name="Podile A.R."/>
            <person name="Tkacz A."/>
        </authorList>
    </citation>
    <scope>NUCLEOTIDE SEQUENCE [LARGE SCALE GENOMIC DNA]</scope>
    <source>
        <strain evidence="7 8">HU56</strain>
    </source>
</reference>
<keyword evidence="5" id="KW-0902">Two-component regulatory system</keyword>
<name>A0ABS7GZR6_9HYPH</name>
<proteinExistence type="predicted"/>
<dbReference type="PANTHER" id="PTHR43711:SF1">
    <property type="entry name" value="HISTIDINE KINASE 1"/>
    <property type="match status" value="1"/>
</dbReference>
<evidence type="ECO:0000259" key="6">
    <source>
        <dbReference type="PROSITE" id="PS50109"/>
    </source>
</evidence>
<sequence length="127" mass="13140">MTSTLSAATTFQRGKSTFSCVLQELDANVANGALVAGSREDDGGVKLTVADTGCGLATLETDRLFDAFHTTKPDGMGIGLSVSRSIVEAHGGKIWATPGSAGGAIFGFSIRAWRTQDSPCATKADRQ</sequence>
<organism evidence="7 8">
    <name type="scientific">Rhizobium mesosinicum</name>
    <dbReference type="NCBI Taxonomy" id="335017"/>
    <lineage>
        <taxon>Bacteria</taxon>
        <taxon>Pseudomonadati</taxon>
        <taxon>Pseudomonadota</taxon>
        <taxon>Alphaproteobacteria</taxon>
        <taxon>Hyphomicrobiales</taxon>
        <taxon>Rhizobiaceae</taxon>
        <taxon>Rhizobium/Agrobacterium group</taxon>
        <taxon>Rhizobium</taxon>
    </lineage>
</organism>
<keyword evidence="4" id="KW-0418">Kinase</keyword>
<dbReference type="InterPro" id="IPR005467">
    <property type="entry name" value="His_kinase_dom"/>
</dbReference>
<dbReference type="Gene3D" id="3.30.565.10">
    <property type="entry name" value="Histidine kinase-like ATPase, C-terminal domain"/>
    <property type="match status" value="1"/>
</dbReference>
<dbReference type="Pfam" id="PF02518">
    <property type="entry name" value="HATPase_c"/>
    <property type="match status" value="1"/>
</dbReference>
<evidence type="ECO:0000256" key="4">
    <source>
        <dbReference type="ARBA" id="ARBA00022777"/>
    </source>
</evidence>
<dbReference type="PANTHER" id="PTHR43711">
    <property type="entry name" value="TWO-COMPONENT HISTIDINE KINASE"/>
    <property type="match status" value="1"/>
</dbReference>
<keyword evidence="8" id="KW-1185">Reference proteome</keyword>
<evidence type="ECO:0000256" key="2">
    <source>
        <dbReference type="ARBA" id="ARBA00012438"/>
    </source>
</evidence>
<dbReference type="Proteomes" id="UP000717752">
    <property type="component" value="Unassembled WGS sequence"/>
</dbReference>
<dbReference type="InterPro" id="IPR050736">
    <property type="entry name" value="Sensor_HK_Regulatory"/>
</dbReference>
<evidence type="ECO:0000313" key="8">
    <source>
        <dbReference type="Proteomes" id="UP000717752"/>
    </source>
</evidence>
<dbReference type="InterPro" id="IPR004358">
    <property type="entry name" value="Sig_transdc_His_kin-like_C"/>
</dbReference>
<dbReference type="SMART" id="SM00387">
    <property type="entry name" value="HATPase_c"/>
    <property type="match status" value="1"/>
</dbReference>
<dbReference type="InterPro" id="IPR036890">
    <property type="entry name" value="HATPase_C_sf"/>
</dbReference>
<dbReference type="SUPFAM" id="SSF55874">
    <property type="entry name" value="ATPase domain of HSP90 chaperone/DNA topoisomerase II/histidine kinase"/>
    <property type="match status" value="1"/>
</dbReference>
<evidence type="ECO:0000256" key="5">
    <source>
        <dbReference type="ARBA" id="ARBA00023012"/>
    </source>
</evidence>
<dbReference type="EMBL" id="JAEUAK010000010">
    <property type="protein sequence ID" value="MBW9055352.1"/>
    <property type="molecule type" value="Genomic_DNA"/>
</dbReference>
<comment type="catalytic activity">
    <reaction evidence="1">
        <text>ATP + protein L-histidine = ADP + protein N-phospho-L-histidine.</text>
        <dbReference type="EC" id="2.7.13.3"/>
    </reaction>
</comment>
<protein>
    <recommendedName>
        <fullName evidence="2">histidine kinase</fullName>
        <ecNumber evidence="2">2.7.13.3</ecNumber>
    </recommendedName>
</protein>
<accession>A0ABS7GZR6</accession>
<dbReference type="PROSITE" id="PS50109">
    <property type="entry name" value="HIS_KIN"/>
    <property type="match status" value="1"/>
</dbReference>
<dbReference type="InterPro" id="IPR003594">
    <property type="entry name" value="HATPase_dom"/>
</dbReference>
<feature type="domain" description="Histidine kinase" evidence="6">
    <location>
        <begin position="1"/>
        <end position="114"/>
    </location>
</feature>